<feature type="domain" description="NADH:flavin oxidoreductase/NADH oxidase N-terminal" evidence="7">
    <location>
        <begin position="44"/>
        <end position="412"/>
    </location>
</feature>
<feature type="transmembrane region" description="Helical" evidence="6">
    <location>
        <begin position="513"/>
        <end position="536"/>
    </location>
</feature>
<proteinExistence type="inferred from homology"/>
<dbReference type="PANTHER" id="PTHR43656">
    <property type="entry name" value="BINDING OXIDOREDUCTASE, PUTATIVE (AFU_ORTHOLOGUE AFUA_2G08260)-RELATED"/>
    <property type="match status" value="1"/>
</dbReference>
<comment type="similarity">
    <text evidence="1">Belongs to the NADH:flavin oxidoreductase/NADH oxidase family.</text>
</comment>
<keyword evidence="6" id="KW-1133">Transmembrane helix</keyword>
<dbReference type="InterPro" id="IPR013785">
    <property type="entry name" value="Aldolase_TIM"/>
</dbReference>
<accession>A0AAW0FVK0</accession>
<dbReference type="Gene3D" id="3.20.20.70">
    <property type="entry name" value="Aldolase class I"/>
    <property type="match status" value="1"/>
</dbReference>
<gene>
    <name evidence="8" type="ORF">QCA50_011435</name>
</gene>
<evidence type="ECO:0000259" key="7">
    <source>
        <dbReference type="Pfam" id="PF00724"/>
    </source>
</evidence>
<evidence type="ECO:0000256" key="6">
    <source>
        <dbReference type="SAM" id="Phobius"/>
    </source>
</evidence>
<comment type="caution">
    <text evidence="8">The sequence shown here is derived from an EMBL/GenBank/DDBJ whole genome shotgun (WGS) entry which is preliminary data.</text>
</comment>
<protein>
    <recommendedName>
        <fullName evidence="7">NADH:flavin oxidoreductase/NADH oxidase N-terminal domain-containing protein</fullName>
    </recommendedName>
</protein>
<name>A0AAW0FVK0_9APHY</name>
<dbReference type="Proteomes" id="UP001385951">
    <property type="component" value="Unassembled WGS sequence"/>
</dbReference>
<reference evidence="8 9" key="1">
    <citation type="submission" date="2022-09" db="EMBL/GenBank/DDBJ databases">
        <authorList>
            <person name="Palmer J.M."/>
        </authorList>
    </citation>
    <scope>NUCLEOTIDE SEQUENCE [LARGE SCALE GENOMIC DNA]</scope>
    <source>
        <strain evidence="8 9">DSM 7382</strain>
    </source>
</reference>
<sequence>MSQSTSSRNEQNASTTQSVSSLNINEAGLEDVLSPTLLPSGRRISNRLVKVALYEHLADLFGGPPNDAHLCLYRRWAESNWGMIITGNVQVCDDHLSLGRDIVVPPILSQGTIRPFANLAAVIHRNNLDPSHTPLAIMQLSHSGRQSANIIGGRAPFYPPFAPSSVPLRLSPKGGIFGTLLHRFLFQTPREIGTQDIDGIINGFLRGAALASLSGFDGVELHAGHGYLLSQFMNPKTNLRTDEYSVTENGLAFLKKILFTIRSSDDIPGDFVVGIKLNAGDYIDKDTKEIMNTEKTDLPFQHVKEIASWGTVDFIEISGGNYEHPDFMNNGPRRSSRQALFADFSRRVVTLLDTQRMDSKQQPPLVLLTGGLCSPELLTTALSKRHADLLGIGRLSVICPDLPARLAKHIQDPKSSGEDSIPEDFRFSGLSQVERTLARILSLAWNLIPTLLRPQFPSLVGAGVEMARYNVAIRSLAYGKKEPETSEGIFAVIRMWLYLSPGSNTTHTLERRLLWTSIAGVYVLSAVLLAWAVTILRQ</sequence>
<keyword evidence="9" id="KW-1185">Reference proteome</keyword>
<keyword evidence="3" id="KW-0288">FMN</keyword>
<feature type="region of interest" description="Disordered" evidence="5">
    <location>
        <begin position="1"/>
        <end position="20"/>
    </location>
</feature>
<evidence type="ECO:0000256" key="3">
    <source>
        <dbReference type="ARBA" id="ARBA00022643"/>
    </source>
</evidence>
<dbReference type="SUPFAM" id="SSF51395">
    <property type="entry name" value="FMN-linked oxidoreductases"/>
    <property type="match status" value="1"/>
</dbReference>
<evidence type="ECO:0000256" key="5">
    <source>
        <dbReference type="SAM" id="MobiDB-lite"/>
    </source>
</evidence>
<evidence type="ECO:0000256" key="4">
    <source>
        <dbReference type="ARBA" id="ARBA00023002"/>
    </source>
</evidence>
<keyword evidence="6" id="KW-0812">Transmembrane</keyword>
<evidence type="ECO:0000256" key="1">
    <source>
        <dbReference type="ARBA" id="ARBA00005979"/>
    </source>
</evidence>
<dbReference type="GO" id="GO:0010181">
    <property type="term" value="F:FMN binding"/>
    <property type="evidence" value="ECO:0007669"/>
    <property type="project" value="InterPro"/>
</dbReference>
<dbReference type="InterPro" id="IPR001155">
    <property type="entry name" value="OxRdtase_FMN_N"/>
</dbReference>
<dbReference type="PANTHER" id="PTHR43656:SF2">
    <property type="entry name" value="BINDING OXIDOREDUCTASE, PUTATIVE (AFU_ORTHOLOGUE AFUA_2G08260)-RELATED"/>
    <property type="match status" value="1"/>
</dbReference>
<evidence type="ECO:0000256" key="2">
    <source>
        <dbReference type="ARBA" id="ARBA00022630"/>
    </source>
</evidence>
<dbReference type="EMBL" id="JASBNA010000020">
    <property type="protein sequence ID" value="KAK7685568.1"/>
    <property type="molecule type" value="Genomic_DNA"/>
</dbReference>
<organism evidence="8 9">
    <name type="scientific">Cerrena zonata</name>
    <dbReference type="NCBI Taxonomy" id="2478898"/>
    <lineage>
        <taxon>Eukaryota</taxon>
        <taxon>Fungi</taxon>
        <taxon>Dikarya</taxon>
        <taxon>Basidiomycota</taxon>
        <taxon>Agaricomycotina</taxon>
        <taxon>Agaricomycetes</taxon>
        <taxon>Polyporales</taxon>
        <taxon>Cerrenaceae</taxon>
        <taxon>Cerrena</taxon>
    </lineage>
</organism>
<evidence type="ECO:0000313" key="9">
    <source>
        <dbReference type="Proteomes" id="UP001385951"/>
    </source>
</evidence>
<dbReference type="GO" id="GO:0016491">
    <property type="term" value="F:oxidoreductase activity"/>
    <property type="evidence" value="ECO:0007669"/>
    <property type="project" value="UniProtKB-KW"/>
</dbReference>
<keyword evidence="4" id="KW-0560">Oxidoreductase</keyword>
<dbReference type="Pfam" id="PF00724">
    <property type="entry name" value="Oxidored_FMN"/>
    <property type="match status" value="1"/>
</dbReference>
<dbReference type="AlphaFoldDB" id="A0AAW0FVK0"/>
<keyword evidence="2" id="KW-0285">Flavoprotein</keyword>
<keyword evidence="6" id="KW-0472">Membrane</keyword>
<dbReference type="InterPro" id="IPR051799">
    <property type="entry name" value="NADH_flavin_oxidoreductase"/>
</dbReference>
<evidence type="ECO:0000313" key="8">
    <source>
        <dbReference type="EMBL" id="KAK7685568.1"/>
    </source>
</evidence>